<proteinExistence type="predicted"/>
<accession>A0ABC8AWJ9</accession>
<dbReference type="PANTHER" id="PTHR33231">
    <property type="entry name" value="30S RIBOSOMAL PROTEIN"/>
    <property type="match status" value="1"/>
</dbReference>
<dbReference type="RefSeq" id="WP_045438036.1">
    <property type="nucleotide sequence ID" value="NZ_AP028459.1"/>
</dbReference>
<organism evidence="3 4">
    <name type="scientific">Nocardia seriolae</name>
    <dbReference type="NCBI Taxonomy" id="37332"/>
    <lineage>
        <taxon>Bacteria</taxon>
        <taxon>Bacillati</taxon>
        <taxon>Actinomycetota</taxon>
        <taxon>Actinomycetes</taxon>
        <taxon>Mycobacteriales</taxon>
        <taxon>Nocardiaceae</taxon>
        <taxon>Nocardia</taxon>
    </lineage>
</organism>
<evidence type="ECO:0000256" key="1">
    <source>
        <dbReference type="SAM" id="MobiDB-lite"/>
    </source>
</evidence>
<dbReference type="KEGG" id="nsr:NS506_04327"/>
<dbReference type="InterPro" id="IPR050574">
    <property type="entry name" value="HPF/YfiA_ribosome-assoc"/>
</dbReference>
<dbReference type="InterPro" id="IPR032528">
    <property type="entry name" value="Ribosom_S30AE_C"/>
</dbReference>
<dbReference type="Gene3D" id="3.30.505.50">
    <property type="entry name" value="Sigma 54 modulation/S30EA ribosomal protein, C-terminal domain"/>
    <property type="match status" value="2"/>
</dbReference>
<dbReference type="InterPro" id="IPR038416">
    <property type="entry name" value="Ribosom_S30AE_C_sf"/>
</dbReference>
<feature type="compositionally biased region" description="Pro residues" evidence="1">
    <location>
        <begin position="109"/>
        <end position="121"/>
    </location>
</feature>
<evidence type="ECO:0000313" key="4">
    <source>
        <dbReference type="Proteomes" id="UP000180166"/>
    </source>
</evidence>
<evidence type="ECO:0000259" key="2">
    <source>
        <dbReference type="Pfam" id="PF16321"/>
    </source>
</evidence>
<reference evidence="3 4" key="1">
    <citation type="submission" date="2016-10" db="EMBL/GenBank/DDBJ databases">
        <title>Genome sequence of Nocardia seriolae strain EM150506, isolated from Anguila japonica.</title>
        <authorList>
            <person name="Han H.-J."/>
        </authorList>
    </citation>
    <scope>NUCLEOTIDE SEQUENCE [LARGE SCALE GENOMIC DNA]</scope>
    <source>
        <strain evidence="3 4">EM150506</strain>
    </source>
</reference>
<dbReference type="PANTHER" id="PTHR33231:SF1">
    <property type="entry name" value="30S RIBOSOMAL PROTEIN"/>
    <property type="match status" value="1"/>
</dbReference>
<sequence>MLRACEAWSPETYPGIVVRANGQVPMLEAERMAGAVGRLLTRFRIERSARIRMTGGPCVDGSILIQVNLESGATPLRVQTLMHGRGDALPVIVRLERQLRGAGRSWSPRPWPDPTRPPLDWPGPGVVARRKQVALARVEPISAAMAMDAMDYDVHLFTDADTGCDAIVYRALPTGVRLFRQRCGSPPRGAAATEPHGPLITNPRPAPVLTERRAADRLCEFGLPFLFYSDAATGRGRLMYRRYDSGVGLIEPVAS</sequence>
<dbReference type="Pfam" id="PF16321">
    <property type="entry name" value="Ribosom_S30AE_C"/>
    <property type="match status" value="1"/>
</dbReference>
<feature type="region of interest" description="Disordered" evidence="1">
    <location>
        <begin position="103"/>
        <end position="124"/>
    </location>
</feature>
<protein>
    <recommendedName>
        <fullName evidence="2">Sigma 54 modulation/S30EA ribosomal protein C-terminal domain-containing protein</fullName>
    </recommendedName>
</protein>
<feature type="domain" description="Sigma 54 modulation/S30EA ribosomal protein C-terminal" evidence="2">
    <location>
        <begin position="126"/>
        <end position="174"/>
    </location>
</feature>
<evidence type="ECO:0000313" key="3">
    <source>
        <dbReference type="EMBL" id="APA98375.1"/>
    </source>
</evidence>
<dbReference type="EMBL" id="CP017839">
    <property type="protein sequence ID" value="APA98375.1"/>
    <property type="molecule type" value="Genomic_DNA"/>
</dbReference>
<gene>
    <name evidence="3" type="ORF">NS506_04327</name>
</gene>
<name>A0ABC8AWJ9_9NOCA</name>
<dbReference type="Proteomes" id="UP000180166">
    <property type="component" value="Chromosome"/>
</dbReference>
<dbReference type="AlphaFoldDB" id="A0ABC8AWJ9"/>